<comment type="subcellular location">
    <subcellularLocation>
        <location evidence="1">Membrane</location>
        <topology evidence="1">Multi-pass membrane protein</topology>
    </subcellularLocation>
</comment>
<feature type="domain" description="O-antigen ligase-related" evidence="6">
    <location>
        <begin position="197"/>
        <end position="315"/>
    </location>
</feature>
<protein>
    <recommendedName>
        <fullName evidence="6">O-antigen ligase-related domain-containing protein</fullName>
    </recommendedName>
</protein>
<keyword evidence="8" id="KW-1185">Reference proteome</keyword>
<accession>A0A5B9EFT7</accession>
<organism evidence="7 8">
    <name type="scientific">Terriglobus albidus</name>
    <dbReference type="NCBI Taxonomy" id="1592106"/>
    <lineage>
        <taxon>Bacteria</taxon>
        <taxon>Pseudomonadati</taxon>
        <taxon>Acidobacteriota</taxon>
        <taxon>Terriglobia</taxon>
        <taxon>Terriglobales</taxon>
        <taxon>Acidobacteriaceae</taxon>
        <taxon>Terriglobus</taxon>
    </lineage>
</organism>
<feature type="transmembrane region" description="Helical" evidence="5">
    <location>
        <begin position="190"/>
        <end position="208"/>
    </location>
</feature>
<keyword evidence="3 5" id="KW-1133">Transmembrane helix</keyword>
<feature type="transmembrane region" description="Helical" evidence="5">
    <location>
        <begin position="110"/>
        <end position="130"/>
    </location>
</feature>
<gene>
    <name evidence="7" type="ORF">FTW19_17535</name>
</gene>
<dbReference type="Pfam" id="PF04932">
    <property type="entry name" value="Wzy_C"/>
    <property type="match status" value="1"/>
</dbReference>
<evidence type="ECO:0000256" key="3">
    <source>
        <dbReference type="ARBA" id="ARBA00022989"/>
    </source>
</evidence>
<feature type="transmembrane region" description="Helical" evidence="5">
    <location>
        <begin position="299"/>
        <end position="319"/>
    </location>
</feature>
<dbReference type="GO" id="GO:0016020">
    <property type="term" value="C:membrane"/>
    <property type="evidence" value="ECO:0007669"/>
    <property type="project" value="UniProtKB-SubCell"/>
</dbReference>
<feature type="transmembrane region" description="Helical" evidence="5">
    <location>
        <begin position="228"/>
        <end position="249"/>
    </location>
</feature>
<sequence length="468" mass="51095">MQAMGLIVTLLYILTAYLSPPTVFGPLAAFHLEFILAAIALLVSIPSFSRDLFKQPQMLAITGMLFAVFMSRLFTGWLGSAPRGVMEFLPDVFVYVLIVTHCRSKRSLQFVTLTLFLASCYVIVQGALAVRAHDAHSPYIYSQGIGNEDYILRIRGLSIIGDPNDFAQVLVSLVPCMFFFACPGRRSRNMIILVPTIAILIAGLYLTHSRGAMLALVAVMVLAFRRKIGTIPAAILGGGAFAAATALSWSGGRQISMEAGADRMDAWATGLELFKSHPLFGVGFKRFTDYNYITAHNSIVVCAAELGIIGFYFWVLFLVTSVRRGLSVSRGSIEPAEPPVTEPTPYWMASLQRGPSPSLANAPRSRAMTVLESPGPERMAFDVSEPEIRRLAGFILIALAGFLVAGWFLSRAYVMWLFIYGGMMQSALQMGQAQGGSYKIDSSSRLLRMSAVAAASLLVIVYVILRVR</sequence>
<evidence type="ECO:0000256" key="2">
    <source>
        <dbReference type="ARBA" id="ARBA00022692"/>
    </source>
</evidence>
<feature type="transmembrane region" description="Helical" evidence="5">
    <location>
        <begin position="58"/>
        <end position="78"/>
    </location>
</feature>
<dbReference type="PANTHER" id="PTHR37422:SF13">
    <property type="entry name" value="LIPOPOLYSACCHARIDE BIOSYNTHESIS PROTEIN PA4999-RELATED"/>
    <property type="match status" value="1"/>
</dbReference>
<feature type="transmembrane region" description="Helical" evidence="5">
    <location>
        <begin position="28"/>
        <end position="46"/>
    </location>
</feature>
<reference evidence="7 8" key="1">
    <citation type="submission" date="2019-08" db="EMBL/GenBank/DDBJ databases">
        <title>Complete genome sequence of Terriglobus albidus strain ORNL.</title>
        <authorList>
            <person name="Podar M."/>
        </authorList>
    </citation>
    <scope>NUCLEOTIDE SEQUENCE [LARGE SCALE GENOMIC DNA]</scope>
    <source>
        <strain evidence="7 8">ORNL</strain>
    </source>
</reference>
<evidence type="ECO:0000256" key="1">
    <source>
        <dbReference type="ARBA" id="ARBA00004141"/>
    </source>
</evidence>
<evidence type="ECO:0000256" key="5">
    <source>
        <dbReference type="SAM" id="Phobius"/>
    </source>
</evidence>
<evidence type="ECO:0000259" key="6">
    <source>
        <dbReference type="Pfam" id="PF04932"/>
    </source>
</evidence>
<evidence type="ECO:0000313" key="8">
    <source>
        <dbReference type="Proteomes" id="UP000321820"/>
    </source>
</evidence>
<dbReference type="InterPro" id="IPR051533">
    <property type="entry name" value="WaaL-like"/>
</dbReference>
<evidence type="ECO:0000256" key="4">
    <source>
        <dbReference type="ARBA" id="ARBA00023136"/>
    </source>
</evidence>
<keyword evidence="4 5" id="KW-0472">Membrane</keyword>
<name>A0A5B9EFT7_9BACT</name>
<dbReference type="PANTHER" id="PTHR37422">
    <property type="entry name" value="TEICHURONIC ACID BIOSYNTHESIS PROTEIN TUAE"/>
    <property type="match status" value="1"/>
</dbReference>
<dbReference type="AlphaFoldDB" id="A0A5B9EFT7"/>
<feature type="transmembrane region" description="Helical" evidence="5">
    <location>
        <begin position="391"/>
        <end position="420"/>
    </location>
</feature>
<proteinExistence type="predicted"/>
<dbReference type="Proteomes" id="UP000321820">
    <property type="component" value="Chromosome"/>
</dbReference>
<dbReference type="InterPro" id="IPR007016">
    <property type="entry name" value="O-antigen_ligase-rel_domated"/>
</dbReference>
<dbReference type="KEGG" id="talb:FTW19_17535"/>
<dbReference type="EMBL" id="CP042806">
    <property type="protein sequence ID" value="QEE29630.1"/>
    <property type="molecule type" value="Genomic_DNA"/>
</dbReference>
<evidence type="ECO:0000313" key="7">
    <source>
        <dbReference type="EMBL" id="QEE29630.1"/>
    </source>
</evidence>
<keyword evidence="2 5" id="KW-0812">Transmembrane</keyword>
<dbReference type="OrthoDB" id="104748at2"/>
<feature type="transmembrane region" description="Helical" evidence="5">
    <location>
        <begin position="446"/>
        <end position="465"/>
    </location>
</feature>
<feature type="transmembrane region" description="Helical" evidence="5">
    <location>
        <begin position="166"/>
        <end position="183"/>
    </location>
</feature>